<dbReference type="GO" id="GO:0160107">
    <property type="term" value="F:tRNA (adenine(58)-N1)-methyltransferase activity"/>
    <property type="evidence" value="ECO:0007669"/>
    <property type="project" value="UniProtKB-EC"/>
</dbReference>
<protein>
    <recommendedName>
        <fullName evidence="1">tRNA (adenine(58)-N(1))-methyltransferase TrmI</fullName>
        <ecNumber evidence="1">2.1.1.220</ecNumber>
    </recommendedName>
</protein>
<feature type="region of interest" description="Disordered" evidence="2">
    <location>
        <begin position="255"/>
        <end position="296"/>
    </location>
</feature>
<dbReference type="AlphaFoldDB" id="A0A6G7PY47"/>
<dbReference type="Gene3D" id="3.10.330.20">
    <property type="match status" value="1"/>
</dbReference>
<name>A0A6G7PY47_9BACT</name>
<comment type="subunit">
    <text evidence="1">Homotetramer composed of a dimer of dimers.</text>
</comment>
<dbReference type="CDD" id="cd02440">
    <property type="entry name" value="AdoMet_MTases"/>
    <property type="match status" value="1"/>
</dbReference>
<evidence type="ECO:0000313" key="4">
    <source>
        <dbReference type="Proteomes" id="UP000502179"/>
    </source>
</evidence>
<dbReference type="EC" id="2.1.1.220" evidence="1"/>
<keyword evidence="1" id="KW-0949">S-adenosyl-L-methionine</keyword>
<dbReference type="InterPro" id="IPR029063">
    <property type="entry name" value="SAM-dependent_MTases_sf"/>
</dbReference>
<sequence length="296" mass="32865">MDEIIQEGDWVLLLSASRSYLLRVEDRSFQTHRDSLPLASLVGRRFGEVVRGKKGEAFFALRPTIYDRIMKIRRVTQIIYPKDIGYILLKLGVGPGQTVIECGTGSGSLLLALAWAVGEEGRVITYEHNERHLQQAKENLIRAGLTERVIFKGPEARAFEEEEVADALFLDLKTPWELIPSAWRALKGGAPLGILVPTANQVSEVLRSLEQEAFCALEVLETMIRFYKANPERLRPEDRMIGHTGYLIFARKVYSSSSPPGQEEDQHSPGDKTADVGPPGDSPSQFSGDEEGEGSA</sequence>
<keyword evidence="1 3" id="KW-0808">Transferase</keyword>
<evidence type="ECO:0000256" key="2">
    <source>
        <dbReference type="SAM" id="MobiDB-lite"/>
    </source>
</evidence>
<dbReference type="GO" id="GO:0030488">
    <property type="term" value="P:tRNA methylation"/>
    <property type="evidence" value="ECO:0007669"/>
    <property type="project" value="InterPro"/>
</dbReference>
<evidence type="ECO:0000256" key="1">
    <source>
        <dbReference type="PIRNR" id="PIRNR017269"/>
    </source>
</evidence>
<dbReference type="Pfam" id="PF08704">
    <property type="entry name" value="GCD14"/>
    <property type="match status" value="1"/>
</dbReference>
<comment type="function">
    <text evidence="1">Catalyzes the S-adenosyl-L-methionine-dependent formation of N(1)-methyladenine at position 58 (m1A58) in tRNA.</text>
</comment>
<comment type="similarity">
    <text evidence="1">Belongs to the class I-like SAM-binding methyltransferase superfamily. TRM61 family.</text>
</comment>
<dbReference type="PIRSF" id="PIRSF017269">
    <property type="entry name" value="GCD14"/>
    <property type="match status" value="1"/>
</dbReference>
<evidence type="ECO:0000313" key="3">
    <source>
        <dbReference type="EMBL" id="QIJ72614.1"/>
    </source>
</evidence>
<dbReference type="PANTHER" id="PTHR12133:SF1">
    <property type="entry name" value="TRNA (ADENINE(58)-N(1))-METHYLTRANSFERASE, MITOCHONDRIAL"/>
    <property type="match status" value="1"/>
</dbReference>
<proteinExistence type="inferred from homology"/>
<dbReference type="KEGG" id="tav:G4V39_10155"/>
<comment type="catalytic activity">
    <reaction evidence="1">
        <text>adenosine(58) in tRNA + S-adenosyl-L-methionine = N(1)-methyladenosine(58) in tRNA + S-adenosyl-L-homocysteine + H(+)</text>
        <dbReference type="Rhea" id="RHEA:43152"/>
        <dbReference type="Rhea" id="RHEA-COMP:10365"/>
        <dbReference type="Rhea" id="RHEA-COMP:10366"/>
        <dbReference type="ChEBI" id="CHEBI:15378"/>
        <dbReference type="ChEBI" id="CHEBI:57856"/>
        <dbReference type="ChEBI" id="CHEBI:59789"/>
        <dbReference type="ChEBI" id="CHEBI:74411"/>
        <dbReference type="ChEBI" id="CHEBI:74491"/>
        <dbReference type="EC" id="2.1.1.220"/>
    </reaction>
</comment>
<gene>
    <name evidence="3" type="ORF">G4V39_10155</name>
</gene>
<accession>A0A6G7PY47</accession>
<dbReference type="GO" id="GO:0031515">
    <property type="term" value="C:tRNA (m1A) methyltransferase complex"/>
    <property type="evidence" value="ECO:0007669"/>
    <property type="project" value="UniProtKB-UniRule"/>
</dbReference>
<dbReference type="InterPro" id="IPR014816">
    <property type="entry name" value="tRNA_MeTrfase_Gcd14"/>
</dbReference>
<keyword evidence="1" id="KW-0819">tRNA processing</keyword>
<dbReference type="Proteomes" id="UP000502179">
    <property type="component" value="Chromosome"/>
</dbReference>
<dbReference type="SUPFAM" id="SSF53335">
    <property type="entry name" value="S-adenosyl-L-methionine-dependent methyltransferases"/>
    <property type="match status" value="1"/>
</dbReference>
<dbReference type="Gene3D" id="3.40.50.150">
    <property type="entry name" value="Vaccinia Virus protein VP39"/>
    <property type="match status" value="1"/>
</dbReference>
<organism evidence="3 4">
    <name type="scientific">Thermosulfuriphilus ammonigenes</name>
    <dbReference type="NCBI Taxonomy" id="1936021"/>
    <lineage>
        <taxon>Bacteria</taxon>
        <taxon>Pseudomonadati</taxon>
        <taxon>Thermodesulfobacteriota</taxon>
        <taxon>Thermodesulfobacteria</taxon>
        <taxon>Thermodesulfobacteriales</taxon>
        <taxon>Thermodesulfobacteriaceae</taxon>
        <taxon>Thermosulfuriphilus</taxon>
    </lineage>
</organism>
<keyword evidence="1 3" id="KW-0489">Methyltransferase</keyword>
<dbReference type="PANTHER" id="PTHR12133">
    <property type="entry name" value="TRNA (ADENINE(58)-N(1))-METHYLTRANSFERASE"/>
    <property type="match status" value="1"/>
</dbReference>
<feature type="compositionally biased region" description="Basic and acidic residues" evidence="2">
    <location>
        <begin position="264"/>
        <end position="274"/>
    </location>
</feature>
<dbReference type="InterPro" id="IPR049470">
    <property type="entry name" value="TRM61_C"/>
</dbReference>
<keyword evidence="4" id="KW-1185">Reference proteome</keyword>
<dbReference type="PROSITE" id="PS51620">
    <property type="entry name" value="SAM_TRM61"/>
    <property type="match status" value="1"/>
</dbReference>
<dbReference type="EMBL" id="CP048877">
    <property type="protein sequence ID" value="QIJ72614.1"/>
    <property type="molecule type" value="Genomic_DNA"/>
</dbReference>
<reference evidence="3 4" key="1">
    <citation type="submission" date="2020-02" db="EMBL/GenBank/DDBJ databases">
        <title>Genome analysis of Thermosulfuriphilus ammonigenes ST65T, an anaerobic thermophilic chemolithoautotrophic bacterium isolated from a deep-sea hydrothermal vent.</title>
        <authorList>
            <person name="Slobodkina G."/>
            <person name="Allioux M."/>
            <person name="Merkel A."/>
            <person name="Alain K."/>
            <person name="Jebbar M."/>
            <person name="Slobodkin A."/>
        </authorList>
    </citation>
    <scope>NUCLEOTIDE SEQUENCE [LARGE SCALE GENOMIC DNA]</scope>
    <source>
        <strain evidence="3 4">ST65</strain>
    </source>
</reference>